<dbReference type="RefSeq" id="WP_200360005.1">
    <property type="nucleotide sequence ID" value="NZ_JAENIL010000131.1"/>
</dbReference>
<sequence length="229" mass="25164">MAEIPFASLKGLAREFDELQIEYAFTGGSIAGLLLDSPELTPMRPTDDVDVIVEVLSRKRYPEFEQRLRDRGFENDARLGAPMCRWVFNTLTVDLMPTDGTLLGLNTIWFDYALATAVDCVIDGESIKVVSAPAFIATKLAAFSDRGEGDYYGSHDLEDIITVVDGRAALVKEVGTVDEKLRTYVRTEVANLLADPDFEEALPAHLPPDSGSQARLPQLLEKLNTLAGL</sequence>
<dbReference type="AlphaFoldDB" id="A0A934VP86"/>
<evidence type="ECO:0008006" key="3">
    <source>
        <dbReference type="Google" id="ProtNLM"/>
    </source>
</evidence>
<name>A0A934VP86_9BACT</name>
<dbReference type="EMBL" id="JAENIL010000131">
    <property type="protein sequence ID" value="MBK1880731.1"/>
    <property type="molecule type" value="Genomic_DNA"/>
</dbReference>
<dbReference type="Gene3D" id="3.30.460.40">
    <property type="match status" value="1"/>
</dbReference>
<evidence type="ECO:0000313" key="1">
    <source>
        <dbReference type="EMBL" id="MBK1880731.1"/>
    </source>
</evidence>
<protein>
    <recommendedName>
        <fullName evidence="3">Nucleotidyl transferase AbiEii toxin, Type IV TA system</fullName>
    </recommendedName>
</protein>
<gene>
    <name evidence="1" type="ORF">JIN87_27865</name>
</gene>
<comment type="caution">
    <text evidence="1">The sequence shown here is derived from an EMBL/GenBank/DDBJ whole genome shotgun (WGS) entry which is preliminary data.</text>
</comment>
<organism evidence="1 2">
    <name type="scientific">Pelagicoccus mobilis</name>
    <dbReference type="NCBI Taxonomy" id="415221"/>
    <lineage>
        <taxon>Bacteria</taxon>
        <taxon>Pseudomonadati</taxon>
        <taxon>Verrucomicrobiota</taxon>
        <taxon>Opitutia</taxon>
        <taxon>Puniceicoccales</taxon>
        <taxon>Pelagicoccaceae</taxon>
        <taxon>Pelagicoccus</taxon>
    </lineage>
</organism>
<dbReference type="InterPro" id="IPR043519">
    <property type="entry name" value="NT_sf"/>
</dbReference>
<keyword evidence="2" id="KW-1185">Reference proteome</keyword>
<proteinExistence type="predicted"/>
<dbReference type="SUPFAM" id="SSF81301">
    <property type="entry name" value="Nucleotidyltransferase"/>
    <property type="match status" value="1"/>
</dbReference>
<evidence type="ECO:0000313" key="2">
    <source>
        <dbReference type="Proteomes" id="UP000617628"/>
    </source>
</evidence>
<reference evidence="1" key="1">
    <citation type="submission" date="2021-01" db="EMBL/GenBank/DDBJ databases">
        <title>Modified the classification status of verrucomicrobia.</title>
        <authorList>
            <person name="Feng X."/>
        </authorList>
    </citation>
    <scope>NUCLEOTIDE SEQUENCE</scope>
    <source>
        <strain evidence="1">KCTC 13126</strain>
    </source>
</reference>
<dbReference type="Proteomes" id="UP000617628">
    <property type="component" value="Unassembled WGS sequence"/>
</dbReference>
<accession>A0A934VP86</accession>